<evidence type="ECO:0000256" key="6">
    <source>
        <dbReference type="ARBA" id="ARBA00023136"/>
    </source>
</evidence>
<dbReference type="NCBIfam" id="NF006518">
    <property type="entry name" value="PRK08965.1-2"/>
    <property type="match status" value="1"/>
</dbReference>
<reference evidence="8 9" key="1">
    <citation type="submission" date="2016-10" db="EMBL/GenBank/DDBJ databases">
        <authorList>
            <person name="de Groot N.N."/>
        </authorList>
    </citation>
    <scope>NUCLEOTIDE SEQUENCE [LARGE SCALE GENOMIC DNA]</scope>
    <source>
        <strain evidence="8 9">DSM 15345</strain>
    </source>
</reference>
<dbReference type="InterPro" id="IPR002758">
    <property type="entry name" value="Cation_antiport_E"/>
</dbReference>
<feature type="transmembrane region" description="Helical" evidence="7">
    <location>
        <begin position="61"/>
        <end position="84"/>
    </location>
</feature>
<dbReference type="GO" id="GO:0008324">
    <property type="term" value="F:monoatomic cation transmembrane transporter activity"/>
    <property type="evidence" value="ECO:0007669"/>
    <property type="project" value="InterPro"/>
</dbReference>
<accession>A0A1H3WLC9</accession>
<comment type="subcellular location">
    <subcellularLocation>
        <location evidence="1">Cell membrane</location>
        <topology evidence="1">Multi-pass membrane protein</topology>
    </subcellularLocation>
</comment>
<keyword evidence="6 7" id="KW-0472">Membrane</keyword>
<gene>
    <name evidence="8" type="ORF">SAMN05444370_10214</name>
</gene>
<dbReference type="PANTHER" id="PTHR34584:SF1">
    <property type="entry name" value="NA(+)_H(+) ANTIPORTER SUBUNIT E1"/>
    <property type="match status" value="1"/>
</dbReference>
<name>A0A1H3WLC9_9RHOB</name>
<evidence type="ECO:0000256" key="7">
    <source>
        <dbReference type="SAM" id="Phobius"/>
    </source>
</evidence>
<dbReference type="RefSeq" id="WP_093248220.1">
    <property type="nucleotide sequence ID" value="NZ_FNQM01000002.1"/>
</dbReference>
<dbReference type="PIRSF" id="PIRSF019239">
    <property type="entry name" value="MrpE"/>
    <property type="match status" value="1"/>
</dbReference>
<keyword evidence="3" id="KW-1003">Cell membrane</keyword>
<evidence type="ECO:0000256" key="1">
    <source>
        <dbReference type="ARBA" id="ARBA00004651"/>
    </source>
</evidence>
<dbReference type="Proteomes" id="UP000198703">
    <property type="component" value="Unassembled WGS sequence"/>
</dbReference>
<evidence type="ECO:0000313" key="8">
    <source>
        <dbReference type="EMBL" id="SDZ87966.1"/>
    </source>
</evidence>
<keyword evidence="4 7" id="KW-0812">Transmembrane</keyword>
<feature type="transmembrane region" description="Helical" evidence="7">
    <location>
        <begin position="12"/>
        <end position="41"/>
    </location>
</feature>
<evidence type="ECO:0000313" key="9">
    <source>
        <dbReference type="Proteomes" id="UP000198703"/>
    </source>
</evidence>
<evidence type="ECO:0000256" key="3">
    <source>
        <dbReference type="ARBA" id="ARBA00022475"/>
    </source>
</evidence>
<keyword evidence="5 7" id="KW-1133">Transmembrane helix</keyword>
<dbReference type="PANTHER" id="PTHR34584">
    <property type="entry name" value="NA(+)/H(+) ANTIPORTER SUBUNIT E1"/>
    <property type="match status" value="1"/>
</dbReference>
<comment type="similarity">
    <text evidence="2">Belongs to the CPA3 antiporters (TC 2.A.63) subunit E family.</text>
</comment>
<sequence length="163" mass="17788">MTDRLFPHPRLSVTLMLVWMMLVNEVSLGALVLGAALGVVVPLLTAPYWPGRPRLTRGWGLAGFVALVLRDVVAANIAVARLIIFHTNASLRPAFFAVPLELRQPEAITLLAGAITMTPGTVSCDLSADGRSLLVHVLDAPDPDAVRDEIKLRYEKRLMEIFP</sequence>
<dbReference type="STRING" id="89524.SAMN05444370_10214"/>
<dbReference type="OrthoDB" id="9807187at2"/>
<organism evidence="8 9">
    <name type="scientific">Rubrimonas cliftonensis</name>
    <dbReference type="NCBI Taxonomy" id="89524"/>
    <lineage>
        <taxon>Bacteria</taxon>
        <taxon>Pseudomonadati</taxon>
        <taxon>Pseudomonadota</taxon>
        <taxon>Alphaproteobacteria</taxon>
        <taxon>Rhodobacterales</taxon>
        <taxon>Paracoccaceae</taxon>
        <taxon>Rubrimonas</taxon>
    </lineage>
</organism>
<keyword evidence="9" id="KW-1185">Reference proteome</keyword>
<dbReference type="AlphaFoldDB" id="A0A1H3WLC9"/>
<dbReference type="EMBL" id="FNQM01000002">
    <property type="protein sequence ID" value="SDZ87966.1"/>
    <property type="molecule type" value="Genomic_DNA"/>
</dbReference>
<dbReference type="GO" id="GO:0005886">
    <property type="term" value="C:plasma membrane"/>
    <property type="evidence" value="ECO:0007669"/>
    <property type="project" value="UniProtKB-SubCell"/>
</dbReference>
<protein>
    <submittedName>
        <fullName evidence="8">Multisubunit potassium/proton antiporter, PhaE subunit</fullName>
    </submittedName>
</protein>
<evidence type="ECO:0000256" key="5">
    <source>
        <dbReference type="ARBA" id="ARBA00022989"/>
    </source>
</evidence>
<evidence type="ECO:0000256" key="2">
    <source>
        <dbReference type="ARBA" id="ARBA00006228"/>
    </source>
</evidence>
<proteinExistence type="inferred from homology"/>
<evidence type="ECO:0000256" key="4">
    <source>
        <dbReference type="ARBA" id="ARBA00022692"/>
    </source>
</evidence>
<dbReference type="Pfam" id="PF01899">
    <property type="entry name" value="MNHE"/>
    <property type="match status" value="1"/>
</dbReference>